<feature type="domain" description="Novel STAND NTPase 1" evidence="1">
    <location>
        <begin position="6"/>
        <end position="144"/>
    </location>
</feature>
<dbReference type="PANTHER" id="PTHR47691:SF3">
    <property type="entry name" value="HTH-TYPE TRANSCRIPTIONAL REGULATOR RV0890C-RELATED"/>
    <property type="match status" value="1"/>
</dbReference>
<comment type="caution">
    <text evidence="2">The sequence shown here is derived from an EMBL/GenBank/DDBJ whole genome shotgun (WGS) entry which is preliminary data.</text>
</comment>
<evidence type="ECO:0000259" key="1">
    <source>
        <dbReference type="Pfam" id="PF20703"/>
    </source>
</evidence>
<name>A0AAD6ZV54_9AGAR</name>
<organism evidence="2 3">
    <name type="scientific">Mycena albidolilacea</name>
    <dbReference type="NCBI Taxonomy" id="1033008"/>
    <lineage>
        <taxon>Eukaryota</taxon>
        <taxon>Fungi</taxon>
        <taxon>Dikarya</taxon>
        <taxon>Basidiomycota</taxon>
        <taxon>Agaricomycotina</taxon>
        <taxon>Agaricomycetes</taxon>
        <taxon>Agaricomycetidae</taxon>
        <taxon>Agaricales</taxon>
        <taxon>Marasmiineae</taxon>
        <taxon>Mycenaceae</taxon>
        <taxon>Mycena</taxon>
    </lineage>
</organism>
<dbReference type="Gene3D" id="3.40.50.300">
    <property type="entry name" value="P-loop containing nucleotide triphosphate hydrolases"/>
    <property type="match status" value="1"/>
</dbReference>
<dbReference type="InterPro" id="IPR049052">
    <property type="entry name" value="nSTAND1"/>
</dbReference>
<dbReference type="Proteomes" id="UP001218218">
    <property type="component" value="Unassembled WGS sequence"/>
</dbReference>
<dbReference type="PANTHER" id="PTHR47691">
    <property type="entry name" value="REGULATOR-RELATED"/>
    <property type="match status" value="1"/>
</dbReference>
<gene>
    <name evidence="2" type="ORF">DFH08DRAFT_704385</name>
</gene>
<reference evidence="2" key="1">
    <citation type="submission" date="2023-03" db="EMBL/GenBank/DDBJ databases">
        <title>Massive genome expansion in bonnet fungi (Mycena s.s.) driven by repeated elements and novel gene families across ecological guilds.</title>
        <authorList>
            <consortium name="Lawrence Berkeley National Laboratory"/>
            <person name="Harder C.B."/>
            <person name="Miyauchi S."/>
            <person name="Viragh M."/>
            <person name="Kuo A."/>
            <person name="Thoen E."/>
            <person name="Andreopoulos B."/>
            <person name="Lu D."/>
            <person name="Skrede I."/>
            <person name="Drula E."/>
            <person name="Henrissat B."/>
            <person name="Morin E."/>
            <person name="Kohler A."/>
            <person name="Barry K."/>
            <person name="LaButti K."/>
            <person name="Morin E."/>
            <person name="Salamov A."/>
            <person name="Lipzen A."/>
            <person name="Mereny Z."/>
            <person name="Hegedus B."/>
            <person name="Baldrian P."/>
            <person name="Stursova M."/>
            <person name="Weitz H."/>
            <person name="Taylor A."/>
            <person name="Grigoriev I.V."/>
            <person name="Nagy L.G."/>
            <person name="Martin F."/>
            <person name="Kauserud H."/>
        </authorList>
    </citation>
    <scope>NUCLEOTIDE SEQUENCE</scope>
    <source>
        <strain evidence="2">CBHHK002</strain>
    </source>
</reference>
<dbReference type="GO" id="GO:0016787">
    <property type="term" value="F:hydrolase activity"/>
    <property type="evidence" value="ECO:0007669"/>
    <property type="project" value="UniProtKB-KW"/>
</dbReference>
<sequence length="334" mass="37241">MLPSKPKIFHGRKSELDALMKILCQQSPRIAILGGGGMGKTCLAQAVLHHPATSAKFEHRFFVSAESASTNIELAALIALHVGLNPAEDLTKPVVQYFSRRPSCLLILDNLETVWEPIQCRSGVEEFLSLLTDIEHLALIITMRGAERPAKVQWTHPFLLPLEPLSDEAAQQTFIDITDDMCANEDMDKILRVTDNMPLAVVLMAHLADYEGAVNVLNRWENEKTSLLSVGHNRRSNLDISIGLSLSSPRITRDSKQLLSLLSILPDGLSDIELVQSNLPIFNILSCKAALQATSLAYQDSNKRLRSLMPVREHIQQFFPPPHFLIQVIGKHFY</sequence>
<protein>
    <submittedName>
        <fullName evidence="2">P-loop containing nucleoside triphosphate hydrolase protein</fullName>
    </submittedName>
</protein>
<accession>A0AAD6ZV54</accession>
<evidence type="ECO:0000313" key="3">
    <source>
        <dbReference type="Proteomes" id="UP001218218"/>
    </source>
</evidence>
<dbReference type="SUPFAM" id="SSF52540">
    <property type="entry name" value="P-loop containing nucleoside triphosphate hydrolases"/>
    <property type="match status" value="1"/>
</dbReference>
<evidence type="ECO:0000313" key="2">
    <source>
        <dbReference type="EMBL" id="KAJ7340769.1"/>
    </source>
</evidence>
<dbReference type="InterPro" id="IPR027417">
    <property type="entry name" value="P-loop_NTPase"/>
</dbReference>
<dbReference type="EMBL" id="JARIHO010000026">
    <property type="protein sequence ID" value="KAJ7340769.1"/>
    <property type="molecule type" value="Genomic_DNA"/>
</dbReference>
<proteinExistence type="predicted"/>
<feature type="non-terminal residue" evidence="2">
    <location>
        <position position="1"/>
    </location>
</feature>
<keyword evidence="3" id="KW-1185">Reference proteome</keyword>
<dbReference type="Pfam" id="PF20703">
    <property type="entry name" value="nSTAND1"/>
    <property type="match status" value="1"/>
</dbReference>
<dbReference type="AlphaFoldDB" id="A0AAD6ZV54"/>
<keyword evidence="2" id="KW-0378">Hydrolase</keyword>